<dbReference type="SUPFAM" id="SSF118310">
    <property type="entry name" value="AN1-like Zinc finger"/>
    <property type="match status" value="1"/>
</dbReference>
<dbReference type="Proteomes" id="UP001146351">
    <property type="component" value="Unassembled WGS sequence"/>
</dbReference>
<sequence length="97" mass="11227">MWLCDLENCNKVSIRTYGECVLCKRHLCAKNLGPEYHTYPKREEEAEYDSAARKAERDKIIKLVDKINISAPRLFGEASLIPYHTICSMIDQHEAQL</sequence>
<name>A0A9W9IKD2_9EURO</name>
<organism evidence="1 2">
    <name type="scientific">Penicillium capsulatum</name>
    <dbReference type="NCBI Taxonomy" id="69766"/>
    <lineage>
        <taxon>Eukaryota</taxon>
        <taxon>Fungi</taxon>
        <taxon>Dikarya</taxon>
        <taxon>Ascomycota</taxon>
        <taxon>Pezizomycotina</taxon>
        <taxon>Eurotiomycetes</taxon>
        <taxon>Eurotiomycetidae</taxon>
        <taxon>Eurotiales</taxon>
        <taxon>Aspergillaceae</taxon>
        <taxon>Penicillium</taxon>
    </lineage>
</organism>
<reference evidence="1" key="1">
    <citation type="submission" date="2022-11" db="EMBL/GenBank/DDBJ databases">
        <authorList>
            <person name="Petersen C."/>
        </authorList>
    </citation>
    <scope>NUCLEOTIDE SEQUENCE</scope>
    <source>
        <strain evidence="1">IBT 21917</strain>
    </source>
</reference>
<proteinExistence type="predicted"/>
<dbReference type="OrthoDB" id="5327538at2759"/>
<evidence type="ECO:0000313" key="1">
    <source>
        <dbReference type="EMBL" id="KAJ5179404.1"/>
    </source>
</evidence>
<protein>
    <submittedName>
        <fullName evidence="1">Uncharacterized protein</fullName>
    </submittedName>
</protein>
<dbReference type="AlphaFoldDB" id="A0A9W9IKD2"/>
<comment type="caution">
    <text evidence="1">The sequence shown here is derived from an EMBL/GenBank/DDBJ whole genome shotgun (WGS) entry which is preliminary data.</text>
</comment>
<evidence type="ECO:0000313" key="2">
    <source>
        <dbReference type="Proteomes" id="UP001146351"/>
    </source>
</evidence>
<dbReference type="EMBL" id="JAPQKO010000002">
    <property type="protein sequence ID" value="KAJ5179404.1"/>
    <property type="molecule type" value="Genomic_DNA"/>
</dbReference>
<gene>
    <name evidence="1" type="ORF">N7492_002614</name>
</gene>
<keyword evidence="2" id="KW-1185">Reference proteome</keyword>
<dbReference type="InterPro" id="IPR035896">
    <property type="entry name" value="AN1-like_Znf"/>
</dbReference>
<reference evidence="1" key="2">
    <citation type="journal article" date="2023" name="IMA Fungus">
        <title>Comparative genomic study of the Penicillium genus elucidates a diverse pangenome and 15 lateral gene transfer events.</title>
        <authorList>
            <person name="Petersen C."/>
            <person name="Sorensen T."/>
            <person name="Nielsen M.R."/>
            <person name="Sondergaard T.E."/>
            <person name="Sorensen J.L."/>
            <person name="Fitzpatrick D.A."/>
            <person name="Frisvad J.C."/>
            <person name="Nielsen K.L."/>
        </authorList>
    </citation>
    <scope>NUCLEOTIDE SEQUENCE</scope>
    <source>
        <strain evidence="1">IBT 21917</strain>
    </source>
</reference>
<accession>A0A9W9IKD2</accession>